<dbReference type="RefSeq" id="WP_119669262.1">
    <property type="nucleotide sequence ID" value="NZ_QXED01000005.1"/>
</dbReference>
<dbReference type="OrthoDB" id="645896at2"/>
<sequence length="213" mass="24785">MTDRQQLIRKHRQGTLTDAEYQEYLALLRDDPTFQEDVELDRMLTQVTRQDKNRLLWEAVQAAEADATVRPLSGGSRPWNTYAMAACVAGLLGWVTWLLWPSITGSSGPELVRTEKRDVRLLLDETTKGYDDYGGSVWLRWFENSRQQEPQTYTFCRDTLTVYLKNSRDTTQWQPVQLLFNADQRKLYVQPPNQPRRLLSECLDNPQPLSFTP</sequence>
<accession>A0A418M696</accession>
<reference evidence="2 3" key="1">
    <citation type="submission" date="2018-08" db="EMBL/GenBank/DDBJ databases">
        <title>Fibrisoma montanum sp. nov., isolated from Danxia mountain soil.</title>
        <authorList>
            <person name="Huang Y."/>
        </authorList>
    </citation>
    <scope>NUCLEOTIDE SEQUENCE [LARGE SCALE GENOMIC DNA]</scope>
    <source>
        <strain evidence="2 3">HYT19</strain>
    </source>
</reference>
<name>A0A418M696_9BACT</name>
<proteinExistence type="predicted"/>
<feature type="transmembrane region" description="Helical" evidence="1">
    <location>
        <begin position="79"/>
        <end position="100"/>
    </location>
</feature>
<comment type="caution">
    <text evidence="2">The sequence shown here is derived from an EMBL/GenBank/DDBJ whole genome shotgun (WGS) entry which is preliminary data.</text>
</comment>
<protein>
    <submittedName>
        <fullName evidence="2">Uncharacterized protein</fullName>
    </submittedName>
</protein>
<dbReference type="Proteomes" id="UP000283523">
    <property type="component" value="Unassembled WGS sequence"/>
</dbReference>
<evidence type="ECO:0000313" key="3">
    <source>
        <dbReference type="Proteomes" id="UP000283523"/>
    </source>
</evidence>
<dbReference type="EMBL" id="QXED01000005">
    <property type="protein sequence ID" value="RIV21469.1"/>
    <property type="molecule type" value="Genomic_DNA"/>
</dbReference>
<keyword evidence="3" id="KW-1185">Reference proteome</keyword>
<keyword evidence="1" id="KW-0812">Transmembrane</keyword>
<keyword evidence="1" id="KW-1133">Transmembrane helix</keyword>
<keyword evidence="1" id="KW-0472">Membrane</keyword>
<organism evidence="2 3">
    <name type="scientific">Fibrisoma montanum</name>
    <dbReference type="NCBI Taxonomy" id="2305895"/>
    <lineage>
        <taxon>Bacteria</taxon>
        <taxon>Pseudomonadati</taxon>
        <taxon>Bacteroidota</taxon>
        <taxon>Cytophagia</taxon>
        <taxon>Cytophagales</taxon>
        <taxon>Spirosomataceae</taxon>
        <taxon>Fibrisoma</taxon>
    </lineage>
</organism>
<dbReference type="AlphaFoldDB" id="A0A418M696"/>
<evidence type="ECO:0000256" key="1">
    <source>
        <dbReference type="SAM" id="Phobius"/>
    </source>
</evidence>
<evidence type="ECO:0000313" key="2">
    <source>
        <dbReference type="EMBL" id="RIV21469.1"/>
    </source>
</evidence>
<gene>
    <name evidence="2" type="ORF">DYU11_18880</name>
</gene>